<accession>A0A163RSI7</accession>
<evidence type="ECO:0000313" key="6">
    <source>
        <dbReference type="EMBL" id="KZM35650.1"/>
    </source>
</evidence>
<evidence type="ECO:0000256" key="4">
    <source>
        <dbReference type="ARBA" id="ARBA00022840"/>
    </source>
</evidence>
<name>A0A163RSI7_9CELL</name>
<dbReference type="PANTHER" id="PTHR43776:SF7">
    <property type="entry name" value="D,D-DIPEPTIDE TRANSPORT ATP-BINDING PROTEIN DDPF-RELATED"/>
    <property type="match status" value="1"/>
</dbReference>
<keyword evidence="4 6" id="KW-0067">ATP-binding</keyword>
<comment type="similarity">
    <text evidence="1">Belongs to the ABC transporter superfamily.</text>
</comment>
<evidence type="ECO:0000256" key="1">
    <source>
        <dbReference type="ARBA" id="ARBA00005417"/>
    </source>
</evidence>
<feature type="domain" description="ABC transporter" evidence="5">
    <location>
        <begin position="3"/>
        <end position="218"/>
    </location>
</feature>
<dbReference type="EMBL" id="LRIE01000067">
    <property type="protein sequence ID" value="KZM35650.1"/>
    <property type="molecule type" value="Genomic_DNA"/>
</dbReference>
<dbReference type="InterPro" id="IPR050319">
    <property type="entry name" value="ABC_transp_ATP-bind"/>
</dbReference>
<keyword evidence="6" id="KW-0378">Hydrolase</keyword>
<dbReference type="EC" id="3.6.3.-" evidence="6"/>
<comment type="caution">
    <text evidence="6">The sequence shown here is derived from an EMBL/GenBank/DDBJ whole genome shotgun (WGS) entry which is preliminary data.</text>
</comment>
<dbReference type="PATRIC" id="fig|43678.3.peg.1690"/>
<dbReference type="GO" id="GO:0016887">
    <property type="term" value="F:ATP hydrolysis activity"/>
    <property type="evidence" value="ECO:0007669"/>
    <property type="project" value="InterPro"/>
</dbReference>
<dbReference type="AlphaFoldDB" id="A0A163RSI7"/>
<organism evidence="6 7">
    <name type="scientific">Oerskovia enterophila</name>
    <dbReference type="NCBI Taxonomy" id="43678"/>
    <lineage>
        <taxon>Bacteria</taxon>
        <taxon>Bacillati</taxon>
        <taxon>Actinomycetota</taxon>
        <taxon>Actinomycetes</taxon>
        <taxon>Micrococcales</taxon>
        <taxon>Cellulomonadaceae</taxon>
        <taxon>Oerskovia</taxon>
    </lineage>
</organism>
<protein>
    <submittedName>
        <fullName evidence="6">Methionine import ATP-binding protein MetN</fullName>
        <ecNumber evidence="6">3.6.3.-</ecNumber>
    </submittedName>
</protein>
<proteinExistence type="inferred from homology"/>
<evidence type="ECO:0000259" key="5">
    <source>
        <dbReference type="PROSITE" id="PS50893"/>
    </source>
</evidence>
<dbReference type="PANTHER" id="PTHR43776">
    <property type="entry name" value="TRANSPORT ATP-BINDING PROTEIN"/>
    <property type="match status" value="1"/>
</dbReference>
<gene>
    <name evidence="6" type="primary">metN_1</name>
    <name evidence="6" type="ORF">OJAG_16130</name>
</gene>
<keyword evidence="2" id="KW-0813">Transport</keyword>
<dbReference type="PROSITE" id="PS50893">
    <property type="entry name" value="ABC_TRANSPORTER_2"/>
    <property type="match status" value="1"/>
</dbReference>
<dbReference type="SMART" id="SM00382">
    <property type="entry name" value="AAA"/>
    <property type="match status" value="1"/>
</dbReference>
<keyword evidence="3" id="KW-0547">Nucleotide-binding</keyword>
<dbReference type="RefSeq" id="WP_068708049.1">
    <property type="nucleotide sequence ID" value="NZ_JBIVFZ010000004.1"/>
</dbReference>
<evidence type="ECO:0000256" key="2">
    <source>
        <dbReference type="ARBA" id="ARBA00022448"/>
    </source>
</evidence>
<reference evidence="6 7" key="1">
    <citation type="submission" date="2016-01" db="EMBL/GenBank/DDBJ databases">
        <title>Genome sequence of Oerskovia enterophila VJag, an agar and cellulose degrading bacterium.</title>
        <authorList>
            <person name="Poehlein A."/>
            <person name="Jag V."/>
            <person name="Bengelsdorf F."/>
            <person name="Duerre P."/>
            <person name="Daniel R."/>
        </authorList>
    </citation>
    <scope>NUCLEOTIDE SEQUENCE [LARGE SCALE GENOMIC DNA]</scope>
    <source>
        <strain evidence="6 7">VJag</strain>
    </source>
</reference>
<dbReference type="STRING" id="43678.OJAG_16130"/>
<dbReference type="InterPro" id="IPR027417">
    <property type="entry name" value="P-loop_NTPase"/>
</dbReference>
<dbReference type="SUPFAM" id="SSF52540">
    <property type="entry name" value="P-loop containing nucleoside triphosphate hydrolases"/>
    <property type="match status" value="1"/>
</dbReference>
<dbReference type="OrthoDB" id="3677453at2"/>
<dbReference type="Gene3D" id="3.40.50.300">
    <property type="entry name" value="P-loop containing nucleotide triphosphate hydrolases"/>
    <property type="match status" value="1"/>
</dbReference>
<sequence>MSLEARGVVAGYRRKPPVLTDVSISVPAGTIVGLSGPSGTGKTTLARVLALLDAPRAGTVSIDDQVATGTRFAVQGDLRGAVAMLFQSPRASTDPRLTLRSIIAQPAEVARRPVDVEGVAARVGLTPDLLTRRPYQVSDGQLQRACLARALAQEPRYLICDEATAMLDAATTATLVRLVEAEAAAQGVGVLLISHDEELLAACCSQVSALADLRREPAPH</sequence>
<evidence type="ECO:0000313" key="7">
    <source>
        <dbReference type="Proteomes" id="UP000076447"/>
    </source>
</evidence>
<evidence type="ECO:0000256" key="3">
    <source>
        <dbReference type="ARBA" id="ARBA00022741"/>
    </source>
</evidence>
<dbReference type="GO" id="GO:0005524">
    <property type="term" value="F:ATP binding"/>
    <property type="evidence" value="ECO:0007669"/>
    <property type="project" value="UniProtKB-KW"/>
</dbReference>
<dbReference type="Pfam" id="PF00005">
    <property type="entry name" value="ABC_tran"/>
    <property type="match status" value="1"/>
</dbReference>
<dbReference type="InterPro" id="IPR003593">
    <property type="entry name" value="AAA+_ATPase"/>
</dbReference>
<dbReference type="GO" id="GO:0055085">
    <property type="term" value="P:transmembrane transport"/>
    <property type="evidence" value="ECO:0007669"/>
    <property type="project" value="UniProtKB-ARBA"/>
</dbReference>
<dbReference type="InterPro" id="IPR003439">
    <property type="entry name" value="ABC_transporter-like_ATP-bd"/>
</dbReference>
<dbReference type="Proteomes" id="UP000076447">
    <property type="component" value="Unassembled WGS sequence"/>
</dbReference>